<dbReference type="GO" id="GO:0006310">
    <property type="term" value="P:DNA recombination"/>
    <property type="evidence" value="ECO:0007669"/>
    <property type="project" value="UniProtKB-KW"/>
</dbReference>
<gene>
    <name evidence="4" type="ORF">HTY61_16865</name>
</gene>
<name>A0A6N1VKR5_9HYPH</name>
<dbReference type="InterPro" id="IPR046668">
    <property type="entry name" value="DUF6538"/>
</dbReference>
<feature type="region of interest" description="Disordered" evidence="2">
    <location>
        <begin position="251"/>
        <end position="281"/>
    </location>
</feature>
<dbReference type="RefSeq" id="WP_175277893.1">
    <property type="nucleotide sequence ID" value="NZ_CP054836.1"/>
</dbReference>
<keyword evidence="1" id="KW-0233">DNA recombination</keyword>
<evidence type="ECO:0000313" key="5">
    <source>
        <dbReference type="Proteomes" id="UP000509367"/>
    </source>
</evidence>
<feature type="compositionally biased region" description="Low complexity" evidence="2">
    <location>
        <begin position="1"/>
        <end position="19"/>
    </location>
</feature>
<dbReference type="EMBL" id="CP054836">
    <property type="protein sequence ID" value="QKV20002.1"/>
    <property type="molecule type" value="Genomic_DNA"/>
</dbReference>
<evidence type="ECO:0000256" key="1">
    <source>
        <dbReference type="ARBA" id="ARBA00023172"/>
    </source>
</evidence>
<accession>A0A6N1VKR5</accession>
<feature type="region of interest" description="Disordered" evidence="2">
    <location>
        <begin position="1"/>
        <end position="39"/>
    </location>
</feature>
<evidence type="ECO:0000256" key="2">
    <source>
        <dbReference type="SAM" id="MobiDB-lite"/>
    </source>
</evidence>
<dbReference type="KEGG" id="orm:HTY61_16865"/>
<dbReference type="GO" id="GO:0003677">
    <property type="term" value="F:DNA binding"/>
    <property type="evidence" value="ECO:0007669"/>
    <property type="project" value="InterPro"/>
</dbReference>
<dbReference type="InterPro" id="IPR011010">
    <property type="entry name" value="DNA_brk_join_enz"/>
</dbReference>
<protein>
    <recommendedName>
        <fullName evidence="3">DUF6538 domain-containing protein</fullName>
    </recommendedName>
</protein>
<reference evidence="4 5" key="1">
    <citation type="submission" date="2020-06" db="EMBL/GenBank/DDBJ databases">
        <title>Oricola thermophila sp. nov. isolated from a tidal sediments.</title>
        <authorList>
            <person name="Kwon K.K."/>
            <person name="Yang S.-H."/>
            <person name="Park M.-J."/>
        </authorList>
    </citation>
    <scope>NUCLEOTIDE SEQUENCE [LARGE SCALE GENOMIC DNA]</scope>
    <source>
        <strain evidence="4 5">MEBiC13590</strain>
    </source>
</reference>
<dbReference type="Proteomes" id="UP000509367">
    <property type="component" value="Chromosome"/>
</dbReference>
<dbReference type="Gene3D" id="1.10.443.10">
    <property type="entry name" value="Intergrase catalytic core"/>
    <property type="match status" value="1"/>
</dbReference>
<dbReference type="GO" id="GO:0015074">
    <property type="term" value="P:DNA integration"/>
    <property type="evidence" value="ECO:0007669"/>
    <property type="project" value="InterPro"/>
</dbReference>
<dbReference type="InterPro" id="IPR013762">
    <property type="entry name" value="Integrase-like_cat_sf"/>
</dbReference>
<organism evidence="4 5">
    <name type="scientific">Oricola thermophila</name>
    <dbReference type="NCBI Taxonomy" id="2742145"/>
    <lineage>
        <taxon>Bacteria</taxon>
        <taxon>Pseudomonadati</taxon>
        <taxon>Pseudomonadota</taxon>
        <taxon>Alphaproteobacteria</taxon>
        <taxon>Hyphomicrobiales</taxon>
        <taxon>Ahrensiaceae</taxon>
        <taxon>Oricola</taxon>
    </lineage>
</organism>
<evidence type="ECO:0000313" key="4">
    <source>
        <dbReference type="EMBL" id="QKV20002.1"/>
    </source>
</evidence>
<evidence type="ECO:0000259" key="3">
    <source>
        <dbReference type="Pfam" id="PF20172"/>
    </source>
</evidence>
<sequence>MAGDVGVSRGVSSRVSLGVSRKEADDGKSRRRAGRGPGPYLVRSGSVYIFQIRIPKDLGGGRGTPPLRVSLGACPARRARYMADLLAAEARACFERLRARRMDERDIEKDKADEGGSELPFYLTPEGRDAAIEMKGAFEMARAVVSQPVAPMTPEEEVRSKAWKGLVELGREIARGGDGNPIVRENADLIAQRHADRLMTTVSRKQETDAAGPRKSFPRQFEWQPEPVSAPSVPDAGKLYSLGGNDMETTSVSDHASTVVPATDNAPAKSETDPFDEDRRFVPRPASRLPRFSEVAEAYFASWAVQAGENSKDIRTARRRAALFAELIGDHPIDTYKAGDLQAYVRLLQFWPGDNNKRPEGKSAREIIEDNRDLHLKPISLSSLKNGYVWIVRTVVSHGAQEHDFRNPFDKVRLHYPRTAARPKSSQPLSAAAISSIFRTGVESGLLDEAMLPLLGHLTGRRLGLLVHLTGNDIREKYPGVWVAETDGIVKQNGVWKRVPFKTDASTGFFVLHGFLEEIGFIEWARAQGDRFLFAELMKLKDPSKSASSYMQRLFLRAGIEKGRREVFHSLRAGNIEDMRDAKIDPRDRRMQAGHTVGTDEHDNYGFKAISETRAREMVRLPLNPEIDYSVFRGLDFEKMARKKRAKGRKRR</sequence>
<dbReference type="Pfam" id="PF20172">
    <property type="entry name" value="DUF6538"/>
    <property type="match status" value="1"/>
</dbReference>
<keyword evidence="5" id="KW-1185">Reference proteome</keyword>
<dbReference type="SUPFAM" id="SSF56349">
    <property type="entry name" value="DNA breaking-rejoining enzymes"/>
    <property type="match status" value="1"/>
</dbReference>
<dbReference type="AlphaFoldDB" id="A0A6N1VKR5"/>
<feature type="domain" description="DUF6538" evidence="3">
    <location>
        <begin position="40"/>
        <end position="98"/>
    </location>
</feature>
<proteinExistence type="predicted"/>